<comment type="caution">
    <text evidence="1">The sequence shown here is derived from an EMBL/GenBank/DDBJ whole genome shotgun (WGS) entry which is preliminary data.</text>
</comment>
<organism evidence="1 2">
    <name type="scientific">Novosphingobium mangrovi</name>
    <name type="common">ex Hu et al. 2023</name>
    <dbReference type="NCBI Taxonomy" id="2930094"/>
    <lineage>
        <taxon>Bacteria</taxon>
        <taxon>Pseudomonadati</taxon>
        <taxon>Pseudomonadota</taxon>
        <taxon>Alphaproteobacteria</taxon>
        <taxon>Sphingomonadales</taxon>
        <taxon>Sphingomonadaceae</taxon>
        <taxon>Novosphingobium</taxon>
    </lineage>
</organism>
<evidence type="ECO:0000313" key="1">
    <source>
        <dbReference type="EMBL" id="MCJ1962446.1"/>
    </source>
</evidence>
<sequence>MTFPSLFLLSTRYAPLIAARQAAVVSARPPAGGATPPFPALDFDTSAWIEIRFPGLLPVDVRGDAFEVPLEAALATHDLGSVDGGGSWADGFSEILVKASGPGSAVDVVLEILAKRDIPACTEVWYESRDYTVILSFNGLTWDVITSDEALTEFIGRSLSAGGDSG</sequence>
<dbReference type="EMBL" id="JALHAT010000041">
    <property type="protein sequence ID" value="MCJ1962446.1"/>
    <property type="molecule type" value="Genomic_DNA"/>
</dbReference>
<accession>A0ABT0AGV8</accession>
<reference evidence="1" key="1">
    <citation type="submission" date="2022-03" db="EMBL/GenBank/DDBJ databases">
        <title>Identification of a novel bacterium isolated from mangrove sediments.</title>
        <authorList>
            <person name="Pan X."/>
        </authorList>
    </citation>
    <scope>NUCLEOTIDE SEQUENCE</scope>
    <source>
        <strain evidence="1">B2637</strain>
    </source>
</reference>
<dbReference type="Proteomes" id="UP001162802">
    <property type="component" value="Unassembled WGS sequence"/>
</dbReference>
<dbReference type="RefSeq" id="WP_243802402.1">
    <property type="nucleotide sequence ID" value="NZ_JALHAT010000041.1"/>
</dbReference>
<proteinExistence type="predicted"/>
<name>A0ABT0AGV8_9SPHN</name>
<gene>
    <name evidence="1" type="ORF">MTR65_17260</name>
</gene>
<keyword evidence="2" id="KW-1185">Reference proteome</keyword>
<protein>
    <submittedName>
        <fullName evidence="1">Uncharacterized protein</fullName>
    </submittedName>
</protein>
<evidence type="ECO:0000313" key="2">
    <source>
        <dbReference type="Proteomes" id="UP001162802"/>
    </source>
</evidence>